<dbReference type="KEGG" id="aia:AWH56_013380"/>
<name>A0A1S2LAI2_9BACI</name>
<dbReference type="CDD" id="cd16341">
    <property type="entry name" value="FdhE"/>
    <property type="match status" value="1"/>
</dbReference>
<dbReference type="GO" id="GO:0051604">
    <property type="term" value="P:protein maturation"/>
    <property type="evidence" value="ECO:0007669"/>
    <property type="project" value="TreeGrafter"/>
</dbReference>
<dbReference type="InterPro" id="IPR024064">
    <property type="entry name" value="FdhE-like_sf"/>
</dbReference>
<dbReference type="GO" id="GO:0005829">
    <property type="term" value="C:cytosol"/>
    <property type="evidence" value="ECO:0007669"/>
    <property type="project" value="TreeGrafter"/>
</dbReference>
<accession>A0A1S2LAI2</accession>
<gene>
    <name evidence="4" type="ORF">AWH56_013380</name>
    <name evidence="3" type="ORF">AWH56_17335</name>
</gene>
<dbReference type="SUPFAM" id="SSF144020">
    <property type="entry name" value="FdhE-like"/>
    <property type="match status" value="1"/>
</dbReference>
<protein>
    <submittedName>
        <fullName evidence="4">Formate dehydrogenase accessory protein FdhE</fullName>
    </submittedName>
</protein>
<dbReference type="AlphaFoldDB" id="A0A1S2LAI2"/>
<feature type="domain" description="FdhE C-terminal" evidence="2">
    <location>
        <begin position="189"/>
        <end position="257"/>
    </location>
</feature>
<sequence length="268" mass="30807">MKPTVISEEYLELQTEISNKQAEWAKSIDTSKVVEKKSIQHKQVPIIAQTTVNVNLDQYKEWIIELADFLVDKNNDLQNDVTKLKEILDADTVKKWANEVQAFNQIYFTTFAEQAELPEWLPYFIAEHSIRPFLRVVSDVYKEELPSLNTKGSCPCCGEPTRLAVLEGKGLKMIVCPRCEAKWNQKRLHCSFCGNEEHEGLSYYTIENDKSSKLEVCSKCNGYIKIIDTRKLFKKQTAFLLDLTSLHLDFVAQENGFGTPKEEEEVKS</sequence>
<dbReference type="PANTHER" id="PTHR37689">
    <property type="entry name" value="PROTEIN FDHE"/>
    <property type="match status" value="1"/>
</dbReference>
<dbReference type="EMBL" id="CP063356">
    <property type="protein sequence ID" value="QOY38432.1"/>
    <property type="molecule type" value="Genomic_DNA"/>
</dbReference>
<dbReference type="Pfam" id="PF24860">
    <property type="entry name" value="FdhE_C"/>
    <property type="match status" value="1"/>
</dbReference>
<proteinExistence type="predicted"/>
<organism evidence="3 5">
    <name type="scientific">Anaerobacillus isosaccharinicus</name>
    <dbReference type="NCBI Taxonomy" id="1532552"/>
    <lineage>
        <taxon>Bacteria</taxon>
        <taxon>Bacillati</taxon>
        <taxon>Bacillota</taxon>
        <taxon>Bacilli</taxon>
        <taxon>Bacillales</taxon>
        <taxon>Bacillaceae</taxon>
        <taxon>Anaerobacillus</taxon>
    </lineage>
</organism>
<evidence type="ECO:0000256" key="1">
    <source>
        <dbReference type="ARBA" id="ARBA00022490"/>
    </source>
</evidence>
<reference evidence="4 5" key="2">
    <citation type="journal article" date="2017" name="Genome Announc.">
        <title>Draft Genome Sequences of Four Alkaliphilic Bacteria Belonging to the Anaerobacillus Genus.</title>
        <authorList>
            <person name="Bassil N.M."/>
            <person name="Lloyd J.R."/>
        </authorList>
    </citation>
    <scope>NUCLEOTIDE SEQUENCE [LARGE SCALE GENOMIC DNA]</scope>
    <source>
        <strain evidence="4 5">NB2006</strain>
    </source>
</reference>
<dbReference type="InterPro" id="IPR006452">
    <property type="entry name" value="Formate_DH_accessory"/>
</dbReference>
<evidence type="ECO:0000313" key="4">
    <source>
        <dbReference type="EMBL" id="QOY38432.1"/>
    </source>
</evidence>
<keyword evidence="1" id="KW-0963">Cytoplasm</keyword>
<reference evidence="4" key="4">
    <citation type="submission" date="2020-10" db="EMBL/GenBank/DDBJ databases">
        <authorList>
            <person name="Bassil N.M."/>
            <person name="Lloyd J.R."/>
        </authorList>
    </citation>
    <scope>NUCLEOTIDE SEQUENCE</scope>
    <source>
        <strain evidence="4">NB2006</strain>
    </source>
</reference>
<reference evidence="4 5" key="3">
    <citation type="journal article" date="2019" name="Int. J. Syst. Evol. Microbiol.">
        <title>Anaerobacillus isosaccharinicus sp. nov., an alkaliphilic bacterium which degrades isosaccharinic acid.</title>
        <authorList>
            <person name="Bassil N.M."/>
            <person name="Lloyd J.R."/>
        </authorList>
    </citation>
    <scope>NUCLEOTIDE SEQUENCE [LARGE SCALE GENOMIC DNA]</scope>
    <source>
        <strain evidence="4 5">NB2006</strain>
    </source>
</reference>
<evidence type="ECO:0000313" key="3">
    <source>
        <dbReference type="EMBL" id="OIJ09492.1"/>
    </source>
</evidence>
<dbReference type="Proteomes" id="UP000180175">
    <property type="component" value="Chromosome"/>
</dbReference>
<dbReference type="Gene3D" id="3.90.1670.10">
    <property type="entry name" value="FdhE-like domain"/>
    <property type="match status" value="1"/>
</dbReference>
<evidence type="ECO:0000313" key="5">
    <source>
        <dbReference type="Proteomes" id="UP000180175"/>
    </source>
</evidence>
<dbReference type="GO" id="GO:0008199">
    <property type="term" value="F:ferric iron binding"/>
    <property type="evidence" value="ECO:0007669"/>
    <property type="project" value="TreeGrafter"/>
</dbReference>
<evidence type="ECO:0000259" key="2">
    <source>
        <dbReference type="Pfam" id="PF24860"/>
    </source>
</evidence>
<reference evidence="3 5" key="1">
    <citation type="submission" date="2016-10" db="EMBL/GenBank/DDBJ databases">
        <title>Draft genome sequences of four alkaliphilic bacteria belonging to the Anaerobacillus genus.</title>
        <authorList>
            <person name="Bassil N.M."/>
            <person name="Lloyd J.R."/>
        </authorList>
    </citation>
    <scope>NUCLEOTIDE SEQUENCE [LARGE SCALE GENOMIC DNA]</scope>
    <source>
        <strain evidence="3 5">NB2006</strain>
    </source>
</reference>
<keyword evidence="5" id="KW-1185">Reference proteome</keyword>
<dbReference type="RefSeq" id="WP_071318232.1">
    <property type="nucleotide sequence ID" value="NZ_CP063356.2"/>
</dbReference>
<dbReference type="OrthoDB" id="9811074at2"/>
<dbReference type="EMBL" id="LQXD01000152">
    <property type="protein sequence ID" value="OIJ09492.1"/>
    <property type="molecule type" value="Genomic_DNA"/>
</dbReference>
<dbReference type="InterPro" id="IPR056796">
    <property type="entry name" value="FdhE_C"/>
</dbReference>
<dbReference type="PANTHER" id="PTHR37689:SF1">
    <property type="entry name" value="PROTEIN FDHE"/>
    <property type="match status" value="1"/>
</dbReference>